<organism evidence="9 10">
    <name type="scientific">Cryomyces antarcticus</name>
    <dbReference type="NCBI Taxonomy" id="329879"/>
    <lineage>
        <taxon>Eukaryota</taxon>
        <taxon>Fungi</taxon>
        <taxon>Dikarya</taxon>
        <taxon>Ascomycota</taxon>
        <taxon>Pezizomycotina</taxon>
        <taxon>Dothideomycetes</taxon>
        <taxon>Dothideomycetes incertae sedis</taxon>
        <taxon>Cryomyces</taxon>
    </lineage>
</organism>
<evidence type="ECO:0000256" key="4">
    <source>
        <dbReference type="ARBA" id="ARBA00022989"/>
    </source>
</evidence>
<evidence type="ECO:0000256" key="7">
    <source>
        <dbReference type="SAM" id="Phobius"/>
    </source>
</evidence>
<feature type="transmembrane region" description="Helical" evidence="7">
    <location>
        <begin position="302"/>
        <end position="321"/>
    </location>
</feature>
<evidence type="ECO:0000256" key="2">
    <source>
        <dbReference type="ARBA" id="ARBA00008816"/>
    </source>
</evidence>
<dbReference type="EMBL" id="JAVRRA010016458">
    <property type="protein sequence ID" value="KAK5201901.1"/>
    <property type="molecule type" value="Genomic_DNA"/>
</dbReference>
<dbReference type="InterPro" id="IPR043216">
    <property type="entry name" value="PAP-like"/>
</dbReference>
<keyword evidence="10" id="KW-1185">Reference proteome</keyword>
<sequence>MELPSKRLMLSYVFDWIVIIVIAAIGGGINSATPYQRPFSLLDLSISYPYRGDTVSSTVLIVVGLVAPGIIIPIICLLFVPGPAASRGAPKSLIWRRKLWEWFTGWTGLALGLAIAFFITQGMKNLFGKPRPDLLQLCQPDLGNIARHVVGGYGQEISSRWTLVSSTICQQSNKSILNDGFRSFPSGHASFSWAGMLYLTLFLASKFSVSIPYLAPRAYSSDPRYTAVEHKRFTVLPSYGRRREESEFSNKTISPDHNELSSIISIRNQAAAPPNYILVIAFIPIATAIYICSTRFTDFKHHGFDIISGSIIGILSSWFAFRWYHLPIRQGAGWAWGARTRDRAFGIGVGTGSYVGGEGWASKSSSTGNDIEMGVGARELGHGTTDHLPGNGVPPAQRGAPVTGREF</sequence>
<comment type="caution">
    <text evidence="9">The sequence shown here is derived from an EMBL/GenBank/DDBJ whole genome shotgun (WGS) entry which is preliminary data.</text>
</comment>
<dbReference type="InterPro" id="IPR000326">
    <property type="entry name" value="PAP2/HPO"/>
</dbReference>
<feature type="region of interest" description="Disordered" evidence="6">
    <location>
        <begin position="383"/>
        <end position="407"/>
    </location>
</feature>
<evidence type="ECO:0000256" key="1">
    <source>
        <dbReference type="ARBA" id="ARBA00004141"/>
    </source>
</evidence>
<evidence type="ECO:0000256" key="5">
    <source>
        <dbReference type="ARBA" id="ARBA00023136"/>
    </source>
</evidence>
<accession>A0ABR0LQK2</accession>
<gene>
    <name evidence="9" type="ORF">LTR16_001066</name>
</gene>
<dbReference type="Gene3D" id="1.20.144.10">
    <property type="entry name" value="Phosphatidic acid phosphatase type 2/haloperoxidase"/>
    <property type="match status" value="1"/>
</dbReference>
<evidence type="ECO:0000259" key="8">
    <source>
        <dbReference type="SMART" id="SM00014"/>
    </source>
</evidence>
<feature type="transmembrane region" description="Helical" evidence="7">
    <location>
        <begin position="191"/>
        <end position="215"/>
    </location>
</feature>
<dbReference type="Pfam" id="PF01569">
    <property type="entry name" value="PAP2"/>
    <property type="match status" value="1"/>
</dbReference>
<proteinExistence type="inferred from homology"/>
<dbReference type="SUPFAM" id="SSF48317">
    <property type="entry name" value="Acid phosphatase/Vanadium-dependent haloperoxidase"/>
    <property type="match status" value="1"/>
</dbReference>
<comment type="similarity">
    <text evidence="2">Belongs to the PA-phosphatase related phosphoesterase family.</text>
</comment>
<feature type="transmembrane region" description="Helical" evidence="7">
    <location>
        <begin position="55"/>
        <end position="80"/>
    </location>
</feature>
<dbReference type="PANTHER" id="PTHR10165:SF154">
    <property type="entry name" value="PAP2 DOMAIN PROTEIN (AFU_ORTHOLOGUE AFUA_1G09730)"/>
    <property type="match status" value="1"/>
</dbReference>
<reference evidence="9 10" key="1">
    <citation type="submission" date="2023-08" db="EMBL/GenBank/DDBJ databases">
        <title>Black Yeasts Isolated from many extreme environments.</title>
        <authorList>
            <person name="Coleine C."/>
            <person name="Stajich J.E."/>
            <person name="Selbmann L."/>
        </authorList>
    </citation>
    <scope>NUCLEOTIDE SEQUENCE [LARGE SCALE GENOMIC DNA]</scope>
    <source>
        <strain evidence="9 10">CCFEE 536</strain>
    </source>
</reference>
<evidence type="ECO:0000313" key="9">
    <source>
        <dbReference type="EMBL" id="KAK5201901.1"/>
    </source>
</evidence>
<evidence type="ECO:0000256" key="3">
    <source>
        <dbReference type="ARBA" id="ARBA00022692"/>
    </source>
</evidence>
<comment type="subcellular location">
    <subcellularLocation>
        <location evidence="1">Membrane</location>
        <topology evidence="1">Multi-pass membrane protein</topology>
    </subcellularLocation>
</comment>
<dbReference type="InterPro" id="IPR036938">
    <property type="entry name" value="PAP2/HPO_sf"/>
</dbReference>
<keyword evidence="4 7" id="KW-1133">Transmembrane helix</keyword>
<feature type="domain" description="Phosphatidic acid phosphatase type 2/haloperoxidase" evidence="8">
    <location>
        <begin position="107"/>
        <end position="321"/>
    </location>
</feature>
<feature type="transmembrane region" description="Helical" evidence="7">
    <location>
        <begin position="276"/>
        <end position="296"/>
    </location>
</feature>
<dbReference type="Proteomes" id="UP001357485">
    <property type="component" value="Unassembled WGS sequence"/>
</dbReference>
<feature type="transmembrane region" description="Helical" evidence="7">
    <location>
        <begin position="12"/>
        <end position="35"/>
    </location>
</feature>
<evidence type="ECO:0000256" key="6">
    <source>
        <dbReference type="SAM" id="MobiDB-lite"/>
    </source>
</evidence>
<evidence type="ECO:0000313" key="10">
    <source>
        <dbReference type="Proteomes" id="UP001357485"/>
    </source>
</evidence>
<protein>
    <recommendedName>
        <fullName evidence="8">Phosphatidic acid phosphatase type 2/haloperoxidase domain-containing protein</fullName>
    </recommendedName>
</protein>
<keyword evidence="5 7" id="KW-0472">Membrane</keyword>
<dbReference type="PANTHER" id="PTHR10165">
    <property type="entry name" value="LIPID PHOSPHATE PHOSPHATASE"/>
    <property type="match status" value="1"/>
</dbReference>
<name>A0ABR0LQK2_9PEZI</name>
<keyword evidence="3 7" id="KW-0812">Transmembrane</keyword>
<feature type="transmembrane region" description="Helical" evidence="7">
    <location>
        <begin position="100"/>
        <end position="119"/>
    </location>
</feature>
<dbReference type="SMART" id="SM00014">
    <property type="entry name" value="acidPPc"/>
    <property type="match status" value="1"/>
</dbReference>